<sequence length="291" mass="33842">MSWRTVVITKTCKLDYSMGYLVVRDVEKTAKIHISEISMLIVESTSVAVTVALLNELTKKSVKVIFCDEKHSPSFELTPYYDSCKSSLKLKQQIDWDDHIKQYIWTNIVAEKISNQAKVLKQFQLTQYTQLLQYIDEIEFNDATNREGHSAKVYFNALFGKSFSRKNDCPINAMLNYGYSIILSAFNREVVSNGYITQLGLFHDNMFNQYNLSCDLMEPFRPFVDSIVKECNPKKFDKEEKVQIYTLLNKELIIDDRKQTFLNAIKIYCKSVFTAIEEQNSSLIRFPKNEL</sequence>
<dbReference type="NCBIfam" id="TIGR03639">
    <property type="entry name" value="cas1_NMENI"/>
    <property type="match status" value="1"/>
</dbReference>
<dbReference type="GO" id="GO:0046872">
    <property type="term" value="F:metal ion binding"/>
    <property type="evidence" value="ECO:0007669"/>
    <property type="project" value="UniProtKB-UniRule"/>
</dbReference>
<dbReference type="AlphaFoldDB" id="A0A4P8XWW1"/>
<keyword evidence="8 10" id="KW-0464">Manganese</keyword>
<dbReference type="GO" id="GO:0003677">
    <property type="term" value="F:DNA binding"/>
    <property type="evidence" value="ECO:0007669"/>
    <property type="project" value="UniProtKB-KW"/>
</dbReference>
<dbReference type="RefSeq" id="WP_138157629.1">
    <property type="nucleotide sequence ID" value="NZ_CP039381.1"/>
</dbReference>
<dbReference type="Proteomes" id="UP000301475">
    <property type="component" value="Chromosome"/>
</dbReference>
<dbReference type="Gene3D" id="1.20.120.920">
    <property type="entry name" value="CRISPR-associated endonuclease Cas1, C-terminal domain"/>
    <property type="match status" value="1"/>
</dbReference>
<comment type="cofactor">
    <cofactor evidence="10">
        <name>Mg(2+)</name>
        <dbReference type="ChEBI" id="CHEBI:18420"/>
    </cofactor>
    <cofactor evidence="10">
        <name>Mn(2+)</name>
        <dbReference type="ChEBI" id="CHEBI:29035"/>
    </cofactor>
</comment>
<dbReference type="InterPro" id="IPR042211">
    <property type="entry name" value="CRISPR-assoc_Cas1_N"/>
</dbReference>
<evidence type="ECO:0000313" key="12">
    <source>
        <dbReference type="Proteomes" id="UP000301475"/>
    </source>
</evidence>
<keyword evidence="3 10" id="KW-0255">Endonuclease</keyword>
<feature type="binding site" evidence="10">
    <location>
        <position position="203"/>
    </location>
    <ligand>
        <name>Mn(2+)</name>
        <dbReference type="ChEBI" id="CHEBI:29035"/>
    </ligand>
</feature>
<gene>
    <name evidence="10 11" type="primary">cas1</name>
    <name evidence="11" type="ORF">E5Z56_09830</name>
</gene>
<protein>
    <recommendedName>
        <fullName evidence="10">CRISPR-associated endonuclease Cas1</fullName>
        <ecNumber evidence="10">3.1.-.-</ecNumber>
    </recommendedName>
</protein>
<dbReference type="GO" id="GO:0043571">
    <property type="term" value="P:maintenance of CRISPR repeat elements"/>
    <property type="evidence" value="ECO:0007669"/>
    <property type="project" value="UniProtKB-UniRule"/>
</dbReference>
<comment type="function">
    <text evidence="10">CRISPR (clustered regularly interspaced short palindromic repeat), is an adaptive immune system that provides protection against mobile genetic elements (viruses, transposable elements and conjugative plasmids). CRISPR clusters contain spacers, sequences complementary to antecedent mobile elements, and target invading nucleic acids. CRISPR clusters are transcribed and processed into CRISPR RNA (crRNA). Acts as a dsDNA endonuclease. Involved in the integration of spacer DNA into the CRISPR cassette.</text>
</comment>
<dbReference type="PANTHER" id="PTHR34353">
    <property type="entry name" value="CRISPR-ASSOCIATED ENDONUCLEASE CAS1 1"/>
    <property type="match status" value="1"/>
</dbReference>
<keyword evidence="2 10" id="KW-0479">Metal-binding</keyword>
<feature type="binding site" evidence="10">
    <location>
        <position position="218"/>
    </location>
    <ligand>
        <name>Mn(2+)</name>
        <dbReference type="ChEBI" id="CHEBI:29035"/>
    </ligand>
</feature>
<evidence type="ECO:0000256" key="4">
    <source>
        <dbReference type="ARBA" id="ARBA00022801"/>
    </source>
</evidence>
<keyword evidence="5 10" id="KW-0460">Magnesium</keyword>
<dbReference type="EC" id="3.1.-.-" evidence="10"/>
<dbReference type="Pfam" id="PF01867">
    <property type="entry name" value="Cas_Cas1"/>
    <property type="match status" value="1"/>
</dbReference>
<comment type="subunit">
    <text evidence="9 10">Homodimer, forms a heterotetramer with a Cas2 homodimer.</text>
</comment>
<dbReference type="OrthoDB" id="9803119at2"/>
<organism evidence="11 12">
    <name type="scientific">Ruminococcus bovis</name>
    <dbReference type="NCBI Taxonomy" id="2564099"/>
    <lineage>
        <taxon>Bacteria</taxon>
        <taxon>Bacillati</taxon>
        <taxon>Bacillota</taxon>
        <taxon>Clostridia</taxon>
        <taxon>Eubacteriales</taxon>
        <taxon>Oscillospiraceae</taxon>
        <taxon>Ruminococcus</taxon>
    </lineage>
</organism>
<dbReference type="KEGG" id="ruj:E5Z56_09830"/>
<dbReference type="InterPro" id="IPR050646">
    <property type="entry name" value="Cas1"/>
</dbReference>
<evidence type="ECO:0000256" key="9">
    <source>
        <dbReference type="ARBA" id="ARBA00038592"/>
    </source>
</evidence>
<keyword evidence="4 10" id="KW-0378">Hydrolase</keyword>
<keyword evidence="12" id="KW-1185">Reference proteome</keyword>
<dbReference type="InterPro" id="IPR042206">
    <property type="entry name" value="CRISPR-assoc_Cas1_C"/>
</dbReference>
<evidence type="ECO:0000313" key="11">
    <source>
        <dbReference type="EMBL" id="QCT07635.1"/>
    </source>
</evidence>
<dbReference type="Gene3D" id="3.100.10.20">
    <property type="entry name" value="CRISPR-associated endonuclease Cas1, N-terminal domain"/>
    <property type="match status" value="1"/>
</dbReference>
<evidence type="ECO:0000256" key="3">
    <source>
        <dbReference type="ARBA" id="ARBA00022759"/>
    </source>
</evidence>
<keyword evidence="6 10" id="KW-0051">Antiviral defense</keyword>
<accession>A0A4P8XWW1</accession>
<comment type="similarity">
    <text evidence="10">Belongs to the CRISPR-associated endonuclease Cas1 family.</text>
</comment>
<keyword evidence="1 10" id="KW-0540">Nuclease</keyword>
<keyword evidence="7 10" id="KW-0238">DNA-binding</keyword>
<dbReference type="GO" id="GO:0004520">
    <property type="term" value="F:DNA endonuclease activity"/>
    <property type="evidence" value="ECO:0007669"/>
    <property type="project" value="InterPro"/>
</dbReference>
<dbReference type="InterPro" id="IPR002729">
    <property type="entry name" value="CRISPR-assoc_Cas1"/>
</dbReference>
<dbReference type="PANTHER" id="PTHR34353:SF2">
    <property type="entry name" value="CRISPR-ASSOCIATED ENDONUCLEASE CAS1 1"/>
    <property type="match status" value="1"/>
</dbReference>
<dbReference type="HAMAP" id="MF_01470">
    <property type="entry name" value="Cas1"/>
    <property type="match status" value="1"/>
</dbReference>
<evidence type="ECO:0000256" key="5">
    <source>
        <dbReference type="ARBA" id="ARBA00022842"/>
    </source>
</evidence>
<evidence type="ECO:0000256" key="2">
    <source>
        <dbReference type="ARBA" id="ARBA00022723"/>
    </source>
</evidence>
<evidence type="ECO:0000256" key="8">
    <source>
        <dbReference type="ARBA" id="ARBA00023211"/>
    </source>
</evidence>
<name>A0A4P8XWW1_9FIRM</name>
<evidence type="ECO:0000256" key="1">
    <source>
        <dbReference type="ARBA" id="ARBA00022722"/>
    </source>
</evidence>
<dbReference type="NCBIfam" id="TIGR00287">
    <property type="entry name" value="cas1"/>
    <property type="match status" value="1"/>
</dbReference>
<dbReference type="GO" id="GO:0016787">
    <property type="term" value="F:hydrolase activity"/>
    <property type="evidence" value="ECO:0007669"/>
    <property type="project" value="UniProtKB-KW"/>
</dbReference>
<dbReference type="EMBL" id="CP039381">
    <property type="protein sequence ID" value="QCT07635.1"/>
    <property type="molecule type" value="Genomic_DNA"/>
</dbReference>
<dbReference type="InterPro" id="IPR019855">
    <property type="entry name" value="CRISPR-assoc_Cas1_NMENI"/>
</dbReference>
<proteinExistence type="inferred from homology"/>
<reference evidence="11 12" key="1">
    <citation type="submission" date="2019-04" db="EMBL/GenBank/DDBJ databases">
        <authorList>
            <person name="Embree M."/>
            <person name="Gaffney J.R."/>
        </authorList>
    </citation>
    <scope>NUCLEOTIDE SEQUENCE [LARGE SCALE GENOMIC DNA]</scope>
    <source>
        <strain evidence="11 12">JE7A12</strain>
    </source>
</reference>
<evidence type="ECO:0000256" key="7">
    <source>
        <dbReference type="ARBA" id="ARBA00023125"/>
    </source>
</evidence>
<evidence type="ECO:0000256" key="6">
    <source>
        <dbReference type="ARBA" id="ARBA00023118"/>
    </source>
</evidence>
<dbReference type="GO" id="GO:0051607">
    <property type="term" value="P:defense response to virus"/>
    <property type="evidence" value="ECO:0007669"/>
    <property type="project" value="UniProtKB-UniRule"/>
</dbReference>
<feature type="binding site" evidence="10">
    <location>
        <position position="147"/>
    </location>
    <ligand>
        <name>Mn(2+)</name>
        <dbReference type="ChEBI" id="CHEBI:29035"/>
    </ligand>
</feature>
<evidence type="ECO:0000256" key="10">
    <source>
        <dbReference type="HAMAP-Rule" id="MF_01470"/>
    </source>
</evidence>